<keyword evidence="7" id="KW-0238">DNA-binding</keyword>
<feature type="region of interest" description="Disordered" evidence="8">
    <location>
        <begin position="61"/>
        <end position="87"/>
    </location>
</feature>
<name>A0A4Q0A0B4_9FUNG</name>
<evidence type="ECO:0000256" key="7">
    <source>
        <dbReference type="RuleBase" id="RU367110"/>
    </source>
</evidence>
<dbReference type="SUPFAM" id="SSF90229">
    <property type="entry name" value="CCCH zinc finger"/>
    <property type="match status" value="1"/>
</dbReference>
<dbReference type="AlphaFoldDB" id="A0A4Q0A0B4"/>
<dbReference type="PROSITE" id="PS50089">
    <property type="entry name" value="ZF_RING_2"/>
    <property type="match status" value="1"/>
</dbReference>
<evidence type="ECO:0000313" key="12">
    <source>
        <dbReference type="Proteomes" id="UP000268162"/>
    </source>
</evidence>
<organism evidence="11 12">
    <name type="scientific">Dimargaris cristalligena</name>
    <dbReference type="NCBI Taxonomy" id="215637"/>
    <lineage>
        <taxon>Eukaryota</taxon>
        <taxon>Fungi</taxon>
        <taxon>Fungi incertae sedis</taxon>
        <taxon>Zoopagomycota</taxon>
        <taxon>Kickxellomycotina</taxon>
        <taxon>Dimargaritomycetes</taxon>
        <taxon>Dimargaritales</taxon>
        <taxon>Dimargaritaceae</taxon>
        <taxon>Dimargaris</taxon>
    </lineage>
</organism>
<dbReference type="Gene3D" id="4.10.1000.10">
    <property type="entry name" value="Zinc finger, CCCH-type"/>
    <property type="match status" value="1"/>
</dbReference>
<dbReference type="InterPro" id="IPR000571">
    <property type="entry name" value="Znf_CCCH"/>
</dbReference>
<keyword evidence="12" id="KW-1185">Reference proteome</keyword>
<feature type="compositionally biased region" description="Basic and acidic residues" evidence="8">
    <location>
        <begin position="61"/>
        <end position="71"/>
    </location>
</feature>
<dbReference type="SMART" id="SM00184">
    <property type="entry name" value="RING"/>
    <property type="match status" value="1"/>
</dbReference>
<protein>
    <recommendedName>
        <fullName evidence="7">Pre-mRNA-splicing factor CWC24</fullName>
    </recommendedName>
</protein>
<dbReference type="FunFam" id="3.30.40.10:FF:000045">
    <property type="entry name" value="RING finger protein 113A"/>
    <property type="match status" value="1"/>
</dbReference>
<comment type="subunit">
    <text evidence="7">Associated with the spliceosome.</text>
</comment>
<keyword evidence="7" id="KW-0539">Nucleus</keyword>
<comment type="function">
    <text evidence="1 7">Involved in pre-mRNA splicing.</text>
</comment>
<dbReference type="Proteomes" id="UP000268162">
    <property type="component" value="Unassembled WGS sequence"/>
</dbReference>
<keyword evidence="7" id="KW-0747">Spliceosome</keyword>
<feature type="domain" description="RING-type" evidence="9">
    <location>
        <begin position="95"/>
        <end position="133"/>
    </location>
</feature>
<evidence type="ECO:0000256" key="1">
    <source>
        <dbReference type="ARBA" id="ARBA00003777"/>
    </source>
</evidence>
<accession>A0A4Q0A0B4</accession>
<evidence type="ECO:0000256" key="6">
    <source>
        <dbReference type="PROSITE-ProRule" id="PRU00723"/>
    </source>
</evidence>
<evidence type="ECO:0000256" key="8">
    <source>
        <dbReference type="SAM" id="MobiDB-lite"/>
    </source>
</evidence>
<dbReference type="InterPro" id="IPR036855">
    <property type="entry name" value="Znf_CCCH_sf"/>
</dbReference>
<comment type="similarity">
    <text evidence="2 7">Belongs to the CWC24 family.</text>
</comment>
<dbReference type="InterPro" id="IPR001841">
    <property type="entry name" value="Znf_RING"/>
</dbReference>
<sequence length="156" mass="17706">RAGPIQAPSHLRVTSRFDYQPDICKDYKETGFCGFGDTCIFMHDRSDYKSGWQLEKEWEESQKNKRNKSDGEAFEINSDADNSDSDEDDGLPFACLICRKEFTKPVVTKCGHYFCSKCAITRFKKSPKCYVCNAPTGGIFNTATTLLKKIEAKKTK</sequence>
<evidence type="ECO:0000256" key="5">
    <source>
        <dbReference type="ARBA" id="ARBA00022833"/>
    </source>
</evidence>
<dbReference type="Pfam" id="PF13920">
    <property type="entry name" value="zf-C3HC4_3"/>
    <property type="match status" value="1"/>
</dbReference>
<dbReference type="PANTHER" id="PTHR12930:SF0">
    <property type="entry name" value="RING FINGER PROTEIN 113B"/>
    <property type="match status" value="1"/>
</dbReference>
<keyword evidence="7" id="KW-0508">mRNA splicing</keyword>
<keyword evidence="5 6" id="KW-0862">Zinc</keyword>
<feature type="domain" description="C3H1-type" evidence="10">
    <location>
        <begin position="18"/>
        <end position="46"/>
    </location>
</feature>
<dbReference type="PROSITE" id="PS50103">
    <property type="entry name" value="ZF_C3H1"/>
    <property type="match status" value="1"/>
</dbReference>
<dbReference type="GO" id="GO:0034247">
    <property type="term" value="P:snoRNA splicing"/>
    <property type="evidence" value="ECO:0007669"/>
    <property type="project" value="TreeGrafter"/>
</dbReference>
<keyword evidence="3 6" id="KW-0479">Metal-binding</keyword>
<dbReference type="EMBL" id="ML002272">
    <property type="protein sequence ID" value="RKP39424.1"/>
    <property type="molecule type" value="Genomic_DNA"/>
</dbReference>
<dbReference type="InterPro" id="IPR039971">
    <property type="entry name" value="CWC24-like"/>
</dbReference>
<evidence type="ECO:0000259" key="9">
    <source>
        <dbReference type="PROSITE" id="PS50089"/>
    </source>
</evidence>
<dbReference type="CDD" id="cd16539">
    <property type="entry name" value="RING-HC_RNF113A_B"/>
    <property type="match status" value="1"/>
</dbReference>
<reference evidence="12" key="1">
    <citation type="journal article" date="2018" name="Nat. Microbiol.">
        <title>Leveraging single-cell genomics to expand the fungal tree of life.</title>
        <authorList>
            <person name="Ahrendt S.R."/>
            <person name="Quandt C.A."/>
            <person name="Ciobanu D."/>
            <person name="Clum A."/>
            <person name="Salamov A."/>
            <person name="Andreopoulos B."/>
            <person name="Cheng J.F."/>
            <person name="Woyke T."/>
            <person name="Pelin A."/>
            <person name="Henrissat B."/>
            <person name="Reynolds N.K."/>
            <person name="Benny G.L."/>
            <person name="Smith M.E."/>
            <person name="James T.Y."/>
            <person name="Grigoriev I.V."/>
        </authorList>
    </citation>
    <scope>NUCLEOTIDE SEQUENCE [LARGE SCALE GENOMIC DNA]</scope>
    <source>
        <strain evidence="12">RSA 468</strain>
    </source>
</reference>
<feature type="zinc finger region" description="C3H1-type" evidence="6">
    <location>
        <begin position="18"/>
        <end position="46"/>
    </location>
</feature>
<dbReference type="SUPFAM" id="SSF57850">
    <property type="entry name" value="RING/U-box"/>
    <property type="match status" value="1"/>
</dbReference>
<dbReference type="GO" id="GO:0006397">
    <property type="term" value="P:mRNA processing"/>
    <property type="evidence" value="ECO:0007669"/>
    <property type="project" value="UniProtKB-KW"/>
</dbReference>
<feature type="non-terminal residue" evidence="11">
    <location>
        <position position="156"/>
    </location>
</feature>
<dbReference type="Pfam" id="PF00642">
    <property type="entry name" value="zf-CCCH"/>
    <property type="match status" value="1"/>
</dbReference>
<evidence type="ECO:0000259" key="10">
    <source>
        <dbReference type="PROSITE" id="PS50103"/>
    </source>
</evidence>
<dbReference type="PROSITE" id="PS00518">
    <property type="entry name" value="ZF_RING_1"/>
    <property type="match status" value="1"/>
</dbReference>
<feature type="non-terminal residue" evidence="11">
    <location>
        <position position="1"/>
    </location>
</feature>
<evidence type="ECO:0000256" key="4">
    <source>
        <dbReference type="ARBA" id="ARBA00022771"/>
    </source>
</evidence>
<evidence type="ECO:0000256" key="2">
    <source>
        <dbReference type="ARBA" id="ARBA00009161"/>
    </source>
</evidence>
<dbReference type="InterPro" id="IPR017907">
    <property type="entry name" value="Znf_RING_CS"/>
</dbReference>
<evidence type="ECO:0000313" key="11">
    <source>
        <dbReference type="EMBL" id="RKP39424.1"/>
    </source>
</evidence>
<dbReference type="PANTHER" id="PTHR12930">
    <property type="entry name" value="ZINC FINGER PROTEIN 183"/>
    <property type="match status" value="1"/>
</dbReference>
<keyword evidence="4 6" id="KW-0863">Zinc-finger</keyword>
<dbReference type="GO" id="GO:0005684">
    <property type="term" value="C:U2-type spliceosomal complex"/>
    <property type="evidence" value="ECO:0007669"/>
    <property type="project" value="TreeGrafter"/>
</dbReference>
<evidence type="ECO:0000256" key="3">
    <source>
        <dbReference type="ARBA" id="ARBA00022723"/>
    </source>
</evidence>
<keyword evidence="7" id="KW-0507">mRNA processing</keyword>
<dbReference type="GO" id="GO:0003677">
    <property type="term" value="F:DNA binding"/>
    <property type="evidence" value="ECO:0007669"/>
    <property type="project" value="UniProtKB-UniRule"/>
</dbReference>
<gene>
    <name evidence="11" type="ORF">BJ085DRAFT_6433</name>
</gene>
<dbReference type="STRING" id="215637.A0A4Q0A0B4"/>
<proteinExistence type="inferred from homology"/>
<dbReference type="InterPro" id="IPR013083">
    <property type="entry name" value="Znf_RING/FYVE/PHD"/>
</dbReference>
<comment type="subcellular location">
    <subcellularLocation>
        <location evidence="7">Nucleus</location>
    </subcellularLocation>
</comment>
<dbReference type="GO" id="GO:0008270">
    <property type="term" value="F:zinc ion binding"/>
    <property type="evidence" value="ECO:0007669"/>
    <property type="project" value="UniProtKB-KW"/>
</dbReference>
<dbReference type="Gene3D" id="3.30.40.10">
    <property type="entry name" value="Zinc/RING finger domain, C3HC4 (zinc finger)"/>
    <property type="match status" value="1"/>
</dbReference>
<dbReference type="SMART" id="SM00356">
    <property type="entry name" value="ZnF_C3H1"/>
    <property type="match status" value="1"/>
</dbReference>